<accession>A0A182VVS2</accession>
<evidence type="ECO:0000256" key="9">
    <source>
        <dbReference type="SAM" id="Coils"/>
    </source>
</evidence>
<dbReference type="PANTHER" id="PTHR11884">
    <property type="entry name" value="SELECTIN LIGAND RELATED"/>
    <property type="match status" value="1"/>
</dbReference>
<evidence type="ECO:0008006" key="14">
    <source>
        <dbReference type="Google" id="ProtNLM"/>
    </source>
</evidence>
<keyword evidence="9" id="KW-0175">Coiled coil</keyword>
<evidence type="ECO:0000313" key="12">
    <source>
        <dbReference type="EnsemblMetazoa" id="AMIN002167-PA"/>
    </source>
</evidence>
<dbReference type="GO" id="GO:0017134">
    <property type="term" value="F:fibroblast growth factor binding"/>
    <property type="evidence" value="ECO:0007669"/>
    <property type="project" value="TreeGrafter"/>
</dbReference>
<feature type="repeat" description="Cys-rich GLG1" evidence="8">
    <location>
        <begin position="731"/>
        <end position="791"/>
    </location>
</feature>
<name>A0A182VVS2_9DIPT</name>
<evidence type="ECO:0000256" key="10">
    <source>
        <dbReference type="SAM" id="Phobius"/>
    </source>
</evidence>
<keyword evidence="7" id="KW-0325">Glycoprotein</keyword>
<feature type="coiled-coil region" evidence="9">
    <location>
        <begin position="584"/>
        <end position="618"/>
    </location>
</feature>
<dbReference type="STRING" id="112268.A0A182VVS2"/>
<evidence type="ECO:0000256" key="1">
    <source>
        <dbReference type="ARBA" id="ARBA00004479"/>
    </source>
</evidence>
<dbReference type="Proteomes" id="UP000075920">
    <property type="component" value="Unassembled WGS sequence"/>
</dbReference>
<evidence type="ECO:0000256" key="2">
    <source>
        <dbReference type="ARBA" id="ARBA00022692"/>
    </source>
</evidence>
<comment type="subcellular location">
    <subcellularLocation>
        <location evidence="1">Membrane</location>
        <topology evidence="1">Single-pass type I membrane protein</topology>
    </subcellularLocation>
</comment>
<feature type="signal peptide" evidence="11">
    <location>
        <begin position="1"/>
        <end position="39"/>
    </location>
</feature>
<keyword evidence="4" id="KW-0677">Repeat</keyword>
<evidence type="ECO:0000256" key="5">
    <source>
        <dbReference type="ARBA" id="ARBA00022989"/>
    </source>
</evidence>
<dbReference type="PROSITE" id="PS51289">
    <property type="entry name" value="GLG1_C_RICH"/>
    <property type="match status" value="6"/>
</dbReference>
<keyword evidence="2 10" id="KW-0812">Transmembrane</keyword>
<feature type="repeat" description="Cys-rich GLG1" evidence="8">
    <location>
        <begin position="980"/>
        <end position="1040"/>
    </location>
</feature>
<evidence type="ECO:0000256" key="3">
    <source>
        <dbReference type="ARBA" id="ARBA00022729"/>
    </source>
</evidence>
<dbReference type="Pfam" id="PF00839">
    <property type="entry name" value="Cys_rich_FGFR"/>
    <property type="match status" value="14"/>
</dbReference>
<dbReference type="EnsemblMetazoa" id="AMIN002167-RA">
    <property type="protein sequence ID" value="AMIN002167-PA"/>
    <property type="gene ID" value="AMIN002167"/>
</dbReference>
<evidence type="ECO:0000256" key="7">
    <source>
        <dbReference type="ARBA" id="ARBA00023180"/>
    </source>
</evidence>
<evidence type="ECO:0000256" key="8">
    <source>
        <dbReference type="PROSITE-ProRule" id="PRU00622"/>
    </source>
</evidence>
<sequence>MYNNENLPETHKTLKMHTFTTMVIVWVLLLATIAMHCQAVGVPMSGPVKLIDEEACSQLKTLCAKSALAAEDIKALECVQSLHPEQIDSLEPECQHLIWLHTTALMDDANLKRMIQKGCPKDFQQFPCSQSQEPGQFLACIIDHRNVAKGNGCISYIKRLEWVAFSDYRFIKRFLADCTHDIEALGCGRVAAGSEREKMSQGETVACLQSSLDSLNEECRREVLHLSEVQSEDFKLDRQLDLACSNDAFRFCQSLSAGSPQLLKCLMKHRNDPDMSKNCQQQLLRRDRLVVHDYKVSRGLTRACKEDIKTYRCRRGVSDDKDVRLAQILLCLEGVQKNSTKLMPECVAEINDHRRMLLTDYKLSPEILTGCENDIEKFCSNLDAGGKTIHCLMEHARLKKKKDRRVTDICLRALETLVKVTDVGEDWRVDPVLRKACKPVVDVACADTDGGDARVMSCLMEKLGTNYMNVECESALLQIQYFVARDFKLDPQLYRNCKEDAIRFCKAKKTWADLDTAQMDPERGPLILPCLHRYAYPEKEEMRLKPECLQEVKRVMRQRAKAVDLIPEVEDQCLDDLAYFCFDKTGKGEEMQCLQDNLEKLQEACKTAVSRYTEEEAAHVELNPIIMTVCADAMEKHCASVLKTGRDEGEMMECLIGAKNLPDMREDIKCRAAVEHFQIISLKSFHFTYKFKEACRLHVSRFCSKCTTKYEVVTCLSEVMRNDTIKEAKHSIPKECRQQVRAQLYQQRENIDFDPKLKAACKEDIARHCPQIPHGSGQVLECLQTHHGDLTEPCHHQLFSIKKSELTDSATDYTLLNTCKGMIRQYCHDTEPSKMLLCLKLHKDESLFDDRCHLVVVNRMIEQNLDYRFNPALQAACSKNIAEYCTPIIRNAKQNEELNGKVIDCLKIRFREGKLLPECEKQMTEVLHERALNYKLNPLLQSVCHDEIQVLCKAVSETDTNEDHGAVEECLKQAFIDKKLINRACKVEVAELIQEGKADIYADPLLQRACSVDLLKYCSHIQSGNGRLLKCLEGILQGESKALEDDCKSKLIVRLEMFQNAAAFIPPAESFHQLYDQVVASPSKHYFLLVLCSFIGIIFIIGLLCGRVTHRTMALKNK</sequence>
<feature type="repeat" description="Cys-rich GLG1" evidence="8">
    <location>
        <begin position="914"/>
        <end position="979"/>
    </location>
</feature>
<dbReference type="InterPro" id="IPR039728">
    <property type="entry name" value="GLG1"/>
</dbReference>
<dbReference type="VEuPathDB" id="VectorBase:AMIN002167"/>
<organism evidence="12 13">
    <name type="scientific">Anopheles minimus</name>
    <dbReference type="NCBI Taxonomy" id="112268"/>
    <lineage>
        <taxon>Eukaryota</taxon>
        <taxon>Metazoa</taxon>
        <taxon>Ecdysozoa</taxon>
        <taxon>Arthropoda</taxon>
        <taxon>Hexapoda</taxon>
        <taxon>Insecta</taxon>
        <taxon>Pterygota</taxon>
        <taxon>Neoptera</taxon>
        <taxon>Endopterygota</taxon>
        <taxon>Diptera</taxon>
        <taxon>Nematocera</taxon>
        <taxon>Culicoidea</taxon>
        <taxon>Culicidae</taxon>
        <taxon>Anophelinae</taxon>
        <taxon>Anopheles</taxon>
    </lineage>
</organism>
<keyword evidence="6 10" id="KW-0472">Membrane</keyword>
<protein>
    <recommendedName>
        <fullName evidence="14">Golgi apparatus protein 1</fullName>
    </recommendedName>
</protein>
<proteinExistence type="predicted"/>
<feature type="repeat" description="Cys-rich GLG1" evidence="8">
    <location>
        <begin position="214"/>
        <end position="274"/>
    </location>
</feature>
<feature type="transmembrane region" description="Helical" evidence="10">
    <location>
        <begin position="1086"/>
        <end position="1106"/>
    </location>
</feature>
<evidence type="ECO:0000313" key="13">
    <source>
        <dbReference type="Proteomes" id="UP000075920"/>
    </source>
</evidence>
<keyword evidence="5 10" id="KW-1133">Transmembrane helix</keyword>
<reference evidence="13" key="1">
    <citation type="submission" date="2013-03" db="EMBL/GenBank/DDBJ databases">
        <title>The Genome Sequence of Anopheles minimus MINIMUS1.</title>
        <authorList>
            <consortium name="The Broad Institute Genomics Platform"/>
            <person name="Neafsey D.E."/>
            <person name="Walton C."/>
            <person name="Walker B."/>
            <person name="Young S.K."/>
            <person name="Zeng Q."/>
            <person name="Gargeya S."/>
            <person name="Fitzgerald M."/>
            <person name="Haas B."/>
            <person name="Abouelleil A."/>
            <person name="Allen A.W."/>
            <person name="Alvarado L."/>
            <person name="Arachchi H.M."/>
            <person name="Berlin A.M."/>
            <person name="Chapman S.B."/>
            <person name="Gainer-Dewar J."/>
            <person name="Goldberg J."/>
            <person name="Griggs A."/>
            <person name="Gujja S."/>
            <person name="Hansen M."/>
            <person name="Howarth C."/>
            <person name="Imamovic A."/>
            <person name="Ireland A."/>
            <person name="Larimer J."/>
            <person name="McCowan C."/>
            <person name="Murphy C."/>
            <person name="Pearson M."/>
            <person name="Poon T.W."/>
            <person name="Priest M."/>
            <person name="Roberts A."/>
            <person name="Saif S."/>
            <person name="Shea T."/>
            <person name="Sisk P."/>
            <person name="Sykes S."/>
            <person name="Wortman J."/>
            <person name="Nusbaum C."/>
            <person name="Birren B."/>
        </authorList>
    </citation>
    <scope>NUCLEOTIDE SEQUENCE [LARGE SCALE GENOMIC DNA]</scope>
    <source>
        <strain evidence="13">MINIMUS1</strain>
    </source>
</reference>
<feature type="repeat" description="Cys-rich GLG1" evidence="8">
    <location>
        <begin position="467"/>
        <end position="539"/>
    </location>
</feature>
<evidence type="ECO:0000256" key="11">
    <source>
        <dbReference type="SAM" id="SignalP"/>
    </source>
</evidence>
<reference evidence="12" key="2">
    <citation type="submission" date="2020-05" db="UniProtKB">
        <authorList>
            <consortium name="EnsemblMetazoa"/>
        </authorList>
    </citation>
    <scope>IDENTIFICATION</scope>
    <source>
        <strain evidence="12">MINIMUS1</strain>
    </source>
</reference>
<dbReference type="AlphaFoldDB" id="A0A182VVS2"/>
<feature type="chain" id="PRO_5008140427" description="Golgi apparatus protein 1" evidence="11">
    <location>
        <begin position="40"/>
        <end position="1118"/>
    </location>
</feature>
<dbReference type="InterPro" id="IPR017873">
    <property type="entry name" value="Cys-rich_GLG1_repeat_euk"/>
</dbReference>
<keyword evidence="3 11" id="KW-0732">Signal</keyword>
<dbReference type="GO" id="GO:0000139">
    <property type="term" value="C:Golgi membrane"/>
    <property type="evidence" value="ECO:0007669"/>
    <property type="project" value="InterPro"/>
</dbReference>
<feature type="repeat" description="Cys-rich GLG1" evidence="8">
    <location>
        <begin position="341"/>
        <end position="400"/>
    </location>
</feature>
<evidence type="ECO:0000256" key="6">
    <source>
        <dbReference type="ARBA" id="ARBA00023136"/>
    </source>
</evidence>
<dbReference type="PANTHER" id="PTHR11884:SF1">
    <property type="entry name" value="GOLGI APPARATUS PROTEIN 1"/>
    <property type="match status" value="1"/>
</dbReference>
<evidence type="ECO:0000256" key="4">
    <source>
        <dbReference type="ARBA" id="ARBA00022737"/>
    </source>
</evidence>
<dbReference type="InterPro" id="IPR001893">
    <property type="entry name" value="Cys-rich_GLG1_repeat"/>
</dbReference>
<keyword evidence="13" id="KW-1185">Reference proteome</keyword>